<dbReference type="PANTHER" id="PTHR42693">
    <property type="entry name" value="ARYLSULFATASE FAMILY MEMBER"/>
    <property type="match status" value="1"/>
</dbReference>
<keyword evidence="4" id="KW-0106">Calcium</keyword>
<gene>
    <name evidence="6" type="ORF">METZ01_LOCUS174918</name>
</gene>
<evidence type="ECO:0000256" key="3">
    <source>
        <dbReference type="ARBA" id="ARBA00022801"/>
    </source>
</evidence>
<dbReference type="EMBL" id="UINC01033187">
    <property type="protein sequence ID" value="SVB22064.1"/>
    <property type="molecule type" value="Genomic_DNA"/>
</dbReference>
<reference evidence="6" key="1">
    <citation type="submission" date="2018-05" db="EMBL/GenBank/DDBJ databases">
        <authorList>
            <person name="Lanie J.A."/>
            <person name="Ng W.-L."/>
            <person name="Kazmierczak K.M."/>
            <person name="Andrzejewski T.M."/>
            <person name="Davidsen T.M."/>
            <person name="Wayne K.J."/>
            <person name="Tettelin H."/>
            <person name="Glass J.I."/>
            <person name="Rusch D."/>
            <person name="Podicherti R."/>
            <person name="Tsui H.-C.T."/>
            <person name="Winkler M.E."/>
        </authorList>
    </citation>
    <scope>NUCLEOTIDE SEQUENCE</scope>
</reference>
<keyword evidence="3" id="KW-0378">Hydrolase</keyword>
<dbReference type="InterPro" id="IPR000917">
    <property type="entry name" value="Sulfatase_N"/>
</dbReference>
<evidence type="ECO:0000313" key="6">
    <source>
        <dbReference type="EMBL" id="SVB22064.1"/>
    </source>
</evidence>
<organism evidence="6">
    <name type="scientific">marine metagenome</name>
    <dbReference type="NCBI Taxonomy" id="408172"/>
    <lineage>
        <taxon>unclassified sequences</taxon>
        <taxon>metagenomes</taxon>
        <taxon>ecological metagenomes</taxon>
    </lineage>
</organism>
<protein>
    <recommendedName>
        <fullName evidence="5">Sulfatase N-terminal domain-containing protein</fullName>
    </recommendedName>
</protein>
<dbReference type="InterPro" id="IPR050738">
    <property type="entry name" value="Sulfatase"/>
</dbReference>
<sequence>MQAAPVNLSKLFRTTLVALAALGLAKPASSLAAGKPNILIILVDDLGYGDLSCYGAKDLQSPNIDSLMADGMRFDSFYANCPVCSPTRAALLSGTYPDLVGVPGVIRTHPENNWGWLSQKATLLPRTLKGAGYHTSLIGKWHLGLEEPNTPNGRGFDHFKGFLCDMIDDYYKHRRHGINYFRENRREIDPPGHATDLITEWGIDHVNSRKGKEAPFFMYLAYNAPHTPIQPPQDWLEKVKARQPGISDKRARLVALIEHMDHGIGRVIDALKKNGQYKNTLTIFSSDNGGQVSVGGTNGNHRGGKQDMYEGGLKVPTCAVWPGKIKAGTRSSLVGITMDLYPTTCAAAGASVPSHVRGKSLLPTMLGQAQKFDRDLIFVRREGGLRYNGQDYHAFRRGDWKLVHNSPFEPYELYNLKTDPLEKNDLAGSNRKKFTELATSLRRHYQRAGSTPWQKPAK</sequence>
<evidence type="ECO:0000256" key="1">
    <source>
        <dbReference type="ARBA" id="ARBA00008779"/>
    </source>
</evidence>
<evidence type="ECO:0000259" key="5">
    <source>
        <dbReference type="Pfam" id="PF00884"/>
    </source>
</evidence>
<dbReference type="GO" id="GO:0046872">
    <property type="term" value="F:metal ion binding"/>
    <property type="evidence" value="ECO:0007669"/>
    <property type="project" value="UniProtKB-KW"/>
</dbReference>
<dbReference type="InterPro" id="IPR024607">
    <property type="entry name" value="Sulfatase_CS"/>
</dbReference>
<dbReference type="Gene3D" id="3.30.1120.10">
    <property type="match status" value="1"/>
</dbReference>
<name>A0A382C841_9ZZZZ</name>
<dbReference type="Gene3D" id="3.40.720.10">
    <property type="entry name" value="Alkaline Phosphatase, subunit A"/>
    <property type="match status" value="1"/>
</dbReference>
<dbReference type="SUPFAM" id="SSF53649">
    <property type="entry name" value="Alkaline phosphatase-like"/>
    <property type="match status" value="1"/>
</dbReference>
<dbReference type="GO" id="GO:0004065">
    <property type="term" value="F:arylsulfatase activity"/>
    <property type="evidence" value="ECO:0007669"/>
    <property type="project" value="TreeGrafter"/>
</dbReference>
<keyword evidence="2" id="KW-0479">Metal-binding</keyword>
<evidence type="ECO:0000256" key="2">
    <source>
        <dbReference type="ARBA" id="ARBA00022723"/>
    </source>
</evidence>
<proteinExistence type="inferred from homology"/>
<evidence type="ECO:0000256" key="4">
    <source>
        <dbReference type="ARBA" id="ARBA00022837"/>
    </source>
</evidence>
<accession>A0A382C841</accession>
<dbReference type="PROSITE" id="PS00149">
    <property type="entry name" value="SULFATASE_2"/>
    <property type="match status" value="1"/>
</dbReference>
<dbReference type="PANTHER" id="PTHR42693:SF33">
    <property type="entry name" value="ARYLSULFATASE"/>
    <property type="match status" value="1"/>
</dbReference>
<feature type="domain" description="Sulfatase N-terminal" evidence="5">
    <location>
        <begin position="36"/>
        <end position="349"/>
    </location>
</feature>
<dbReference type="InterPro" id="IPR017850">
    <property type="entry name" value="Alkaline_phosphatase_core_sf"/>
</dbReference>
<dbReference type="Pfam" id="PF00884">
    <property type="entry name" value="Sulfatase"/>
    <property type="match status" value="1"/>
</dbReference>
<comment type="similarity">
    <text evidence="1">Belongs to the sulfatase family.</text>
</comment>
<dbReference type="AlphaFoldDB" id="A0A382C841"/>